<dbReference type="AlphaFoldDB" id="A0A0A8Z3W8"/>
<evidence type="ECO:0000313" key="1">
    <source>
        <dbReference type="EMBL" id="JAD34074.1"/>
    </source>
</evidence>
<organism evidence="1">
    <name type="scientific">Arundo donax</name>
    <name type="common">Giant reed</name>
    <name type="synonym">Donax arundinaceus</name>
    <dbReference type="NCBI Taxonomy" id="35708"/>
    <lineage>
        <taxon>Eukaryota</taxon>
        <taxon>Viridiplantae</taxon>
        <taxon>Streptophyta</taxon>
        <taxon>Embryophyta</taxon>
        <taxon>Tracheophyta</taxon>
        <taxon>Spermatophyta</taxon>
        <taxon>Magnoliopsida</taxon>
        <taxon>Liliopsida</taxon>
        <taxon>Poales</taxon>
        <taxon>Poaceae</taxon>
        <taxon>PACMAD clade</taxon>
        <taxon>Arundinoideae</taxon>
        <taxon>Arundineae</taxon>
        <taxon>Arundo</taxon>
    </lineage>
</organism>
<protein>
    <submittedName>
        <fullName evidence="1">Uncharacterized protein</fullName>
    </submittedName>
</protein>
<reference evidence="1" key="2">
    <citation type="journal article" date="2015" name="Data Brief">
        <title>Shoot transcriptome of the giant reed, Arundo donax.</title>
        <authorList>
            <person name="Barrero R.A."/>
            <person name="Guerrero F.D."/>
            <person name="Moolhuijzen P."/>
            <person name="Goolsby J.A."/>
            <person name="Tidwell J."/>
            <person name="Bellgard S.E."/>
            <person name="Bellgard M.I."/>
        </authorList>
    </citation>
    <scope>NUCLEOTIDE SEQUENCE</scope>
    <source>
        <tissue evidence="1">Shoot tissue taken approximately 20 cm above the soil surface</tissue>
    </source>
</reference>
<sequence>MDFEIRYSTVTLQVRS</sequence>
<accession>A0A0A8Z3W8</accession>
<dbReference type="EMBL" id="GBRH01263821">
    <property type="protein sequence ID" value="JAD34074.1"/>
    <property type="molecule type" value="Transcribed_RNA"/>
</dbReference>
<reference evidence="1" key="1">
    <citation type="submission" date="2014-09" db="EMBL/GenBank/DDBJ databases">
        <authorList>
            <person name="Magalhaes I.L.F."/>
            <person name="Oliveira U."/>
            <person name="Santos F.R."/>
            <person name="Vidigal T.H.D.A."/>
            <person name="Brescovit A.D."/>
            <person name="Santos A.J."/>
        </authorList>
    </citation>
    <scope>NUCLEOTIDE SEQUENCE</scope>
    <source>
        <tissue evidence="1">Shoot tissue taken approximately 20 cm above the soil surface</tissue>
    </source>
</reference>
<proteinExistence type="predicted"/>
<name>A0A0A8Z3W8_ARUDO</name>